<keyword evidence="1" id="KW-0812">Transmembrane</keyword>
<dbReference type="HOGENOM" id="CLU_2223060_0_0_1"/>
<evidence type="ECO:0000313" key="2">
    <source>
        <dbReference type="EMBL" id="EMD66535.1"/>
    </source>
</evidence>
<evidence type="ECO:0000256" key="1">
    <source>
        <dbReference type="SAM" id="Phobius"/>
    </source>
</evidence>
<dbReference type="GeneID" id="19136136"/>
<proteinExistence type="predicted"/>
<feature type="transmembrane region" description="Helical" evidence="1">
    <location>
        <begin position="44"/>
        <end position="66"/>
    </location>
</feature>
<keyword evidence="3" id="KW-1185">Reference proteome</keyword>
<dbReference type="KEGG" id="bsc:COCSADRAFT_299228"/>
<dbReference type="RefSeq" id="XP_007698002.1">
    <property type="nucleotide sequence ID" value="XM_007699812.1"/>
</dbReference>
<reference evidence="2 3" key="1">
    <citation type="journal article" date="2012" name="PLoS Pathog.">
        <title>Diverse lifestyles and strategies of plant pathogenesis encoded in the genomes of eighteen Dothideomycetes fungi.</title>
        <authorList>
            <person name="Ohm R.A."/>
            <person name="Feau N."/>
            <person name="Henrissat B."/>
            <person name="Schoch C.L."/>
            <person name="Horwitz B.A."/>
            <person name="Barry K.W."/>
            <person name="Condon B.J."/>
            <person name="Copeland A.C."/>
            <person name="Dhillon B."/>
            <person name="Glaser F."/>
            <person name="Hesse C.N."/>
            <person name="Kosti I."/>
            <person name="LaButti K."/>
            <person name="Lindquist E.A."/>
            <person name="Lucas S."/>
            <person name="Salamov A.A."/>
            <person name="Bradshaw R.E."/>
            <person name="Ciuffetti L."/>
            <person name="Hamelin R.C."/>
            <person name="Kema G.H.J."/>
            <person name="Lawrence C."/>
            <person name="Scott J.A."/>
            <person name="Spatafora J.W."/>
            <person name="Turgeon B.G."/>
            <person name="de Wit P.J.G.M."/>
            <person name="Zhong S."/>
            <person name="Goodwin S.B."/>
            <person name="Grigoriev I.V."/>
        </authorList>
    </citation>
    <scope>NUCLEOTIDE SEQUENCE [LARGE SCALE GENOMIC DNA]</scope>
    <source>
        <strain evidence="3">ND90Pr / ATCC 201652</strain>
    </source>
</reference>
<accession>M2SW63</accession>
<name>M2SW63_COCSN</name>
<dbReference type="Proteomes" id="UP000016934">
    <property type="component" value="Unassembled WGS sequence"/>
</dbReference>
<feature type="transmembrane region" description="Helical" evidence="1">
    <location>
        <begin position="15"/>
        <end position="32"/>
    </location>
</feature>
<keyword evidence="1" id="KW-1133">Transmembrane helix</keyword>
<dbReference type="EMBL" id="KB445640">
    <property type="protein sequence ID" value="EMD66535.1"/>
    <property type="molecule type" value="Genomic_DNA"/>
</dbReference>
<sequence length="106" mass="12084">MPEGVLRETFLLDKISTTQLFFLLTSFGPLLGPRSRCNHTTSRAPAPSVIFFLLFFSLSFTSQLFIRCRVVGYLCKQRVGSFALQRVDPVRSHNEWRSGLSLCIVR</sequence>
<organism evidence="2 3">
    <name type="scientific">Cochliobolus sativus (strain ND90Pr / ATCC 201652)</name>
    <name type="common">Common root rot and spot blotch fungus</name>
    <name type="synonym">Bipolaris sorokiniana</name>
    <dbReference type="NCBI Taxonomy" id="665912"/>
    <lineage>
        <taxon>Eukaryota</taxon>
        <taxon>Fungi</taxon>
        <taxon>Dikarya</taxon>
        <taxon>Ascomycota</taxon>
        <taxon>Pezizomycotina</taxon>
        <taxon>Dothideomycetes</taxon>
        <taxon>Pleosporomycetidae</taxon>
        <taxon>Pleosporales</taxon>
        <taxon>Pleosporineae</taxon>
        <taxon>Pleosporaceae</taxon>
        <taxon>Bipolaris</taxon>
    </lineage>
</organism>
<evidence type="ECO:0000313" key="3">
    <source>
        <dbReference type="Proteomes" id="UP000016934"/>
    </source>
</evidence>
<dbReference type="AlphaFoldDB" id="M2SW63"/>
<keyword evidence="1" id="KW-0472">Membrane</keyword>
<reference evidence="3" key="2">
    <citation type="journal article" date="2013" name="PLoS Genet.">
        <title>Comparative genome structure, secondary metabolite, and effector coding capacity across Cochliobolus pathogens.</title>
        <authorList>
            <person name="Condon B.J."/>
            <person name="Leng Y."/>
            <person name="Wu D."/>
            <person name="Bushley K.E."/>
            <person name="Ohm R.A."/>
            <person name="Otillar R."/>
            <person name="Martin J."/>
            <person name="Schackwitz W."/>
            <person name="Grimwood J."/>
            <person name="MohdZainudin N."/>
            <person name="Xue C."/>
            <person name="Wang R."/>
            <person name="Manning V.A."/>
            <person name="Dhillon B."/>
            <person name="Tu Z.J."/>
            <person name="Steffenson B.J."/>
            <person name="Salamov A."/>
            <person name="Sun H."/>
            <person name="Lowry S."/>
            <person name="LaButti K."/>
            <person name="Han J."/>
            <person name="Copeland A."/>
            <person name="Lindquist E."/>
            <person name="Barry K."/>
            <person name="Schmutz J."/>
            <person name="Baker S.E."/>
            <person name="Ciuffetti L.M."/>
            <person name="Grigoriev I.V."/>
            <person name="Zhong S."/>
            <person name="Turgeon B.G."/>
        </authorList>
    </citation>
    <scope>NUCLEOTIDE SEQUENCE [LARGE SCALE GENOMIC DNA]</scope>
    <source>
        <strain evidence="3">ND90Pr / ATCC 201652</strain>
    </source>
</reference>
<gene>
    <name evidence="2" type="ORF">COCSADRAFT_299228</name>
</gene>
<protein>
    <submittedName>
        <fullName evidence="2">Uncharacterized protein</fullName>
    </submittedName>
</protein>